<evidence type="ECO:0000313" key="1">
    <source>
        <dbReference type="EnsemblMetazoa" id="AALB014823-PB"/>
    </source>
</evidence>
<organism evidence="1 2">
    <name type="scientific">Anopheles albimanus</name>
    <name type="common">New world malaria mosquito</name>
    <dbReference type="NCBI Taxonomy" id="7167"/>
    <lineage>
        <taxon>Eukaryota</taxon>
        <taxon>Metazoa</taxon>
        <taxon>Ecdysozoa</taxon>
        <taxon>Arthropoda</taxon>
        <taxon>Hexapoda</taxon>
        <taxon>Insecta</taxon>
        <taxon>Pterygota</taxon>
        <taxon>Neoptera</taxon>
        <taxon>Endopterygota</taxon>
        <taxon>Diptera</taxon>
        <taxon>Nematocera</taxon>
        <taxon>Culicoidea</taxon>
        <taxon>Culicidae</taxon>
        <taxon>Anophelinae</taxon>
        <taxon>Anopheles</taxon>
    </lineage>
</organism>
<dbReference type="Proteomes" id="UP000069272">
    <property type="component" value="Chromosome 2R"/>
</dbReference>
<reference evidence="1" key="2">
    <citation type="submission" date="2022-08" db="UniProtKB">
        <authorList>
            <consortium name="EnsemblMetazoa"/>
        </authorList>
    </citation>
    <scope>IDENTIFICATION</scope>
    <source>
        <strain evidence="1">STECLA/ALBI9_A</strain>
    </source>
</reference>
<dbReference type="AlphaFoldDB" id="A0A182FYZ8"/>
<protein>
    <submittedName>
        <fullName evidence="1">Uncharacterized protein</fullName>
    </submittedName>
</protein>
<accession>A0A182FYZ8</accession>
<evidence type="ECO:0000313" key="2">
    <source>
        <dbReference type="Proteomes" id="UP000069272"/>
    </source>
</evidence>
<proteinExistence type="predicted"/>
<sequence>PAVLSEAHRASPACVLCVEEGARARILCCGEGDRESIDPAPAALAPAAICRAVHTGPEARLVEAEKKRMKRLSNSSIVKPFCKSGVRVSRRKMI</sequence>
<keyword evidence="2" id="KW-1185">Reference proteome</keyword>
<name>A0A182FYZ8_ANOAL</name>
<reference evidence="1 2" key="1">
    <citation type="journal article" date="2017" name="G3 (Bethesda)">
        <title>The Physical Genome Mapping of Anopheles albimanus Corrected Scaffold Misassemblies and Identified Interarm Rearrangements in Genus Anopheles.</title>
        <authorList>
            <person name="Artemov G.N."/>
            <person name="Peery A.N."/>
            <person name="Jiang X."/>
            <person name="Tu Z."/>
            <person name="Stegniy V.N."/>
            <person name="Sharakhova M.V."/>
            <person name="Sharakhov I.V."/>
        </authorList>
    </citation>
    <scope>NUCLEOTIDE SEQUENCE [LARGE SCALE GENOMIC DNA]</scope>
    <source>
        <strain evidence="1 2">ALBI9_A</strain>
    </source>
</reference>
<dbReference type="EnsemblMetazoa" id="AALB014823-RB">
    <property type="protein sequence ID" value="AALB014823-PB"/>
    <property type="gene ID" value="AALB014823"/>
</dbReference>